<organism evidence="6 7">
    <name type="scientific">Corynebacterium uterequi</name>
    <dbReference type="NCBI Taxonomy" id="1072256"/>
    <lineage>
        <taxon>Bacteria</taxon>
        <taxon>Bacillati</taxon>
        <taxon>Actinomycetota</taxon>
        <taxon>Actinomycetes</taxon>
        <taxon>Mycobacteriales</taxon>
        <taxon>Corynebacteriaceae</taxon>
        <taxon>Corynebacterium</taxon>
    </lineage>
</organism>
<keyword evidence="2" id="KW-0479">Metal-binding</keyword>
<dbReference type="GO" id="GO:0055070">
    <property type="term" value="P:copper ion homeostasis"/>
    <property type="evidence" value="ECO:0007669"/>
    <property type="project" value="TreeGrafter"/>
</dbReference>
<feature type="transmembrane region" description="Helical" evidence="4">
    <location>
        <begin position="487"/>
        <end position="512"/>
    </location>
</feature>
<comment type="subcellular location">
    <subcellularLocation>
        <location evidence="1">Membrane</location>
        <topology evidence="1">Multi-pass membrane protein</topology>
    </subcellularLocation>
</comment>
<dbReference type="GO" id="GO:0000166">
    <property type="term" value="F:nucleotide binding"/>
    <property type="evidence" value="ECO:0007669"/>
    <property type="project" value="InterPro"/>
</dbReference>
<dbReference type="KEGG" id="cut:CUTER_01270"/>
<reference evidence="6 7" key="1">
    <citation type="journal article" date="2015" name="Genome Announc.">
        <title>Virulence Factor Genes Detected in the Complete Genome Sequence of Corynebacterium uterequi DSM 45634, Isolated from the Uterus of a Maiden Mare.</title>
        <authorList>
            <person name="Ruckert C."/>
            <person name="Kriete M."/>
            <person name="Jaenicke S."/>
            <person name="Winkler A."/>
            <person name="Tauch A."/>
        </authorList>
    </citation>
    <scope>NUCLEOTIDE SEQUENCE [LARGE SCALE GENOMIC DNA]</scope>
    <source>
        <strain evidence="6 7">DSM 45634</strain>
    </source>
</reference>
<sequence>MNTPAAGASSPSSVDETIAAARQAARDAGLDVSDTRSLRSVSNRNISYAFDLVGLNSAPDVADVEDALEALPGVRARIIFPEKRAYITAPEDVGPSKLTGVMDRFGIAATLTDSSLRRRISGGSALDAEDDAERLRRVPWQLRRHLVEEARAAEEARRAGFLREYDARRRDTVEGADGDVLYTSRRLLAPWRLILAIILTVPVILVSYTTHLQFPGWQWMALACSTPVVSVCAWPFHRALAGGVRRGITALDGASALAIIVAYLWSAAMMFFTPAGEIGWQSTPTWFAFNHSTIDDGELFLDVACVMTVVLLGGRLLTMRTRTSLIDEMIADHPKPQDVVTIARPKRAGGAHGQSTRVPLQEVNVGDDVVVTTGQVIPVDGAIIGGSCAIDPGLVDSGVKSGTTVKVGDYVYAGERNTGGRIKVRVDKTGHQTRMAAIHRWVEEANYRQNTASMLSTRSASYLLPIALAVAVVDFLLWYLVSNNLNASVATALAVLAAIAPVALAISPSLAIRHGIESAARKGIMLRDGQIVRSLSNVDTVIINRLGTLTTSEITVENVVAERGENPELILRVAAALAMESDHPASAAIVKAARASRDRELSTAESDIPHWINASRLAITEDGTFTGMIELPVVDGDGDVVTRQVDAKLWRPRTMSDLTGRLGVAVASGGTPMVVGWLGKDRGVILLHDTVREDAEEGIAKVESQGVETIMISRDAYPVSRSFADRIGIDQVLAGIAPGAKLKAVRMANAHGASVAMVGDISVLPTMKAADVGILLGPTEALDLVNRRHASGVGVIMLPESVTALADLLAHVRRICRIVDGNIIISWVYNGLAVAAAISGLLNPMVATLLMVGSSWLIEHRSNLLRTFAGYRG</sequence>
<reference evidence="7" key="2">
    <citation type="submission" date="2015-05" db="EMBL/GenBank/DDBJ databases">
        <title>Complete genome sequence of Corynebacterium uterequi DSM 45634, isolated from the uterus of a maiden mare.</title>
        <authorList>
            <person name="Ruckert C."/>
            <person name="Albersmeier A."/>
            <person name="Winkler A."/>
            <person name="Tauch A."/>
        </authorList>
    </citation>
    <scope>NUCLEOTIDE SEQUENCE [LARGE SCALE GENOMIC DNA]</scope>
    <source>
        <strain evidence="7">DSM 45634</strain>
    </source>
</reference>
<dbReference type="GO" id="GO:0005507">
    <property type="term" value="F:copper ion binding"/>
    <property type="evidence" value="ECO:0007669"/>
    <property type="project" value="TreeGrafter"/>
</dbReference>
<dbReference type="GO" id="GO:0016020">
    <property type="term" value="C:membrane"/>
    <property type="evidence" value="ECO:0007669"/>
    <property type="project" value="TreeGrafter"/>
</dbReference>
<dbReference type="SUPFAM" id="SSF56784">
    <property type="entry name" value="HAD-like"/>
    <property type="match status" value="1"/>
</dbReference>
<dbReference type="AlphaFoldDB" id="A0A0G3HAC7"/>
<dbReference type="STRING" id="1072256.CUTER_01270"/>
<dbReference type="PANTHER" id="PTHR43520">
    <property type="entry name" value="ATP7, ISOFORM B"/>
    <property type="match status" value="1"/>
</dbReference>
<feature type="domain" description="P-type ATPase A" evidence="5">
    <location>
        <begin position="352"/>
        <end position="442"/>
    </location>
</feature>
<dbReference type="Gene3D" id="2.70.150.10">
    <property type="entry name" value="Calcium-transporting ATPase, cytoplasmic transduction domain A"/>
    <property type="match status" value="1"/>
</dbReference>
<dbReference type="PANTHER" id="PTHR43520:SF8">
    <property type="entry name" value="P-TYPE CU(+) TRANSPORTER"/>
    <property type="match status" value="1"/>
</dbReference>
<keyword evidence="4" id="KW-0472">Membrane</keyword>
<feature type="transmembrane region" description="Helical" evidence="4">
    <location>
        <begin position="462"/>
        <end position="481"/>
    </location>
</feature>
<evidence type="ECO:0000313" key="6">
    <source>
        <dbReference type="EMBL" id="AKK10274.1"/>
    </source>
</evidence>
<dbReference type="PATRIC" id="fig|1072256.5.peg.244"/>
<dbReference type="OrthoDB" id="4423159at2"/>
<feature type="transmembrane region" description="Helical" evidence="4">
    <location>
        <begin position="191"/>
        <end position="210"/>
    </location>
</feature>
<dbReference type="InterPro" id="IPR023299">
    <property type="entry name" value="ATPase_P-typ_cyto_dom_N"/>
</dbReference>
<feature type="transmembrane region" description="Helical" evidence="4">
    <location>
        <begin position="827"/>
        <end position="858"/>
    </location>
</feature>
<dbReference type="InterPro" id="IPR023214">
    <property type="entry name" value="HAD_sf"/>
</dbReference>
<keyword evidence="3" id="KW-1278">Translocase</keyword>
<evidence type="ECO:0000256" key="4">
    <source>
        <dbReference type="SAM" id="Phobius"/>
    </source>
</evidence>
<dbReference type="RefSeq" id="WP_047258897.1">
    <property type="nucleotide sequence ID" value="NZ_CP011546.1"/>
</dbReference>
<dbReference type="InterPro" id="IPR036412">
    <property type="entry name" value="HAD-like_sf"/>
</dbReference>
<dbReference type="EMBL" id="CP011546">
    <property type="protein sequence ID" value="AKK10274.1"/>
    <property type="molecule type" value="Genomic_DNA"/>
</dbReference>
<evidence type="ECO:0000256" key="3">
    <source>
        <dbReference type="ARBA" id="ARBA00022967"/>
    </source>
</evidence>
<dbReference type="Pfam" id="PF00702">
    <property type="entry name" value="Hydrolase"/>
    <property type="match status" value="1"/>
</dbReference>
<evidence type="ECO:0000259" key="5">
    <source>
        <dbReference type="Pfam" id="PF00122"/>
    </source>
</evidence>
<feature type="transmembrane region" description="Helical" evidence="4">
    <location>
        <begin position="216"/>
        <end position="236"/>
    </location>
</feature>
<feature type="transmembrane region" description="Helical" evidence="4">
    <location>
        <begin position="248"/>
        <end position="272"/>
    </location>
</feature>
<gene>
    <name evidence="6" type="ORF">CUTER_01270</name>
</gene>
<dbReference type="Gene3D" id="3.40.50.1000">
    <property type="entry name" value="HAD superfamily/HAD-like"/>
    <property type="match status" value="1"/>
</dbReference>
<name>A0A0G3HAC7_9CORY</name>
<dbReference type="SUPFAM" id="SSF81653">
    <property type="entry name" value="Calcium ATPase, transduction domain A"/>
    <property type="match status" value="1"/>
</dbReference>
<proteinExistence type="predicted"/>
<dbReference type="GO" id="GO:0043682">
    <property type="term" value="F:P-type divalent copper transporter activity"/>
    <property type="evidence" value="ECO:0007669"/>
    <property type="project" value="TreeGrafter"/>
</dbReference>
<accession>A0A0G3HAC7</accession>
<protein>
    <submittedName>
        <fullName evidence="6">Cation transport ATPase</fullName>
    </submittedName>
</protein>
<dbReference type="Pfam" id="PF00122">
    <property type="entry name" value="E1-E2_ATPase"/>
    <property type="match status" value="1"/>
</dbReference>
<dbReference type="InterPro" id="IPR008250">
    <property type="entry name" value="ATPase_P-typ_transduc_dom_A_sf"/>
</dbReference>
<dbReference type="Gene3D" id="3.40.1110.10">
    <property type="entry name" value="Calcium-transporting ATPase, cytoplasmic domain N"/>
    <property type="match status" value="1"/>
</dbReference>
<keyword evidence="7" id="KW-1185">Reference proteome</keyword>
<dbReference type="InterPro" id="IPR059000">
    <property type="entry name" value="ATPase_P-type_domA"/>
</dbReference>
<evidence type="ECO:0000313" key="7">
    <source>
        <dbReference type="Proteomes" id="UP000035548"/>
    </source>
</evidence>
<keyword evidence="4" id="KW-0812">Transmembrane</keyword>
<feature type="transmembrane region" description="Helical" evidence="4">
    <location>
        <begin position="299"/>
        <end position="317"/>
    </location>
</feature>
<evidence type="ECO:0000256" key="1">
    <source>
        <dbReference type="ARBA" id="ARBA00004141"/>
    </source>
</evidence>
<dbReference type="PRINTS" id="PR00119">
    <property type="entry name" value="CATATPASE"/>
</dbReference>
<evidence type="ECO:0000256" key="2">
    <source>
        <dbReference type="ARBA" id="ARBA00022723"/>
    </source>
</evidence>
<dbReference type="Proteomes" id="UP000035548">
    <property type="component" value="Chromosome"/>
</dbReference>
<keyword evidence="4" id="KW-1133">Transmembrane helix</keyword>